<dbReference type="CDD" id="cd00037">
    <property type="entry name" value="CLECT"/>
    <property type="match status" value="1"/>
</dbReference>
<accession>A0A8W8N7V0</accession>
<dbReference type="InterPro" id="IPR016187">
    <property type="entry name" value="CTDL_fold"/>
</dbReference>
<dbReference type="PANTHER" id="PTHR22801">
    <property type="entry name" value="LITHOSTATHINE"/>
    <property type="match status" value="1"/>
</dbReference>
<evidence type="ECO:0000259" key="3">
    <source>
        <dbReference type="PROSITE" id="PS50041"/>
    </source>
</evidence>
<organism evidence="4 5">
    <name type="scientific">Magallana gigas</name>
    <name type="common">Pacific oyster</name>
    <name type="synonym">Crassostrea gigas</name>
    <dbReference type="NCBI Taxonomy" id="29159"/>
    <lineage>
        <taxon>Eukaryota</taxon>
        <taxon>Metazoa</taxon>
        <taxon>Spiralia</taxon>
        <taxon>Lophotrochozoa</taxon>
        <taxon>Mollusca</taxon>
        <taxon>Bivalvia</taxon>
        <taxon>Autobranchia</taxon>
        <taxon>Pteriomorphia</taxon>
        <taxon>Ostreida</taxon>
        <taxon>Ostreoidea</taxon>
        <taxon>Ostreidae</taxon>
        <taxon>Magallana</taxon>
    </lineage>
</organism>
<keyword evidence="2" id="KW-0732">Signal</keyword>
<dbReference type="SMART" id="SM00034">
    <property type="entry name" value="CLECT"/>
    <property type="match status" value="1"/>
</dbReference>
<protein>
    <recommendedName>
        <fullName evidence="3">C-type lectin domain-containing protein</fullName>
    </recommendedName>
</protein>
<keyword evidence="1" id="KW-1015">Disulfide bond</keyword>
<dbReference type="InterPro" id="IPR018378">
    <property type="entry name" value="C-type_lectin_CS"/>
</dbReference>
<feature type="chain" id="PRO_5036472397" description="C-type lectin domain-containing protein" evidence="2">
    <location>
        <begin position="22"/>
        <end position="202"/>
    </location>
</feature>
<dbReference type="AlphaFoldDB" id="A0A8W8N7V0"/>
<evidence type="ECO:0000313" key="4">
    <source>
        <dbReference type="EnsemblMetazoa" id="G502.1:cds"/>
    </source>
</evidence>
<proteinExistence type="predicted"/>
<keyword evidence="5" id="KW-1185">Reference proteome</keyword>
<dbReference type="EnsemblMetazoa" id="G502.1">
    <property type="protein sequence ID" value="G502.1:cds"/>
    <property type="gene ID" value="G502"/>
</dbReference>
<dbReference type="InterPro" id="IPR001304">
    <property type="entry name" value="C-type_lectin-like"/>
</dbReference>
<feature type="domain" description="C-type lectin" evidence="3">
    <location>
        <begin position="62"/>
        <end position="191"/>
    </location>
</feature>
<dbReference type="Pfam" id="PF00059">
    <property type="entry name" value="Lectin_C"/>
    <property type="match status" value="1"/>
</dbReference>
<evidence type="ECO:0000313" key="5">
    <source>
        <dbReference type="Proteomes" id="UP000005408"/>
    </source>
</evidence>
<dbReference type="InterPro" id="IPR016186">
    <property type="entry name" value="C-type_lectin-like/link_sf"/>
</dbReference>
<dbReference type="PROSITE" id="PS00615">
    <property type="entry name" value="C_TYPE_LECTIN_1"/>
    <property type="match status" value="1"/>
</dbReference>
<feature type="signal peptide" evidence="2">
    <location>
        <begin position="1"/>
        <end position="21"/>
    </location>
</feature>
<evidence type="ECO:0000256" key="1">
    <source>
        <dbReference type="ARBA" id="ARBA00023157"/>
    </source>
</evidence>
<name>A0A8W8N7V0_MAGGI</name>
<sequence length="202" mass="22983">MTNTFAFIVVVCVCMNVQVYSAGCRVGWIQFQSKCYWFSHESKPWGEAGVYSARCHVGWIRFQNKCYWFSHDSRPWGEAEFAHAVNNWDIVLHGIVSVFHSKLAEPMTEAESNFLISHSQIQPSDYWIGISDMIEEGRWIYSSNQNVIQMNGWAPGEPNGHTGENCVQLRSGVHGKWIDIGCGQNYRIICEAKVKEIDGIIG</sequence>
<dbReference type="Gene3D" id="3.10.100.10">
    <property type="entry name" value="Mannose-Binding Protein A, subunit A"/>
    <property type="match status" value="2"/>
</dbReference>
<dbReference type="SUPFAM" id="SSF56436">
    <property type="entry name" value="C-type lectin-like"/>
    <property type="match status" value="2"/>
</dbReference>
<dbReference type="InterPro" id="IPR050801">
    <property type="entry name" value="Ca-Dep_Lectins_ImmuneDev"/>
</dbReference>
<dbReference type="PANTHER" id="PTHR22801:SF63">
    <property type="entry name" value="C-TYPE LECTIN DOMAIN-CONTAINING PROTEIN"/>
    <property type="match status" value="1"/>
</dbReference>
<evidence type="ECO:0000256" key="2">
    <source>
        <dbReference type="SAM" id="SignalP"/>
    </source>
</evidence>
<dbReference type="Proteomes" id="UP000005408">
    <property type="component" value="Unassembled WGS sequence"/>
</dbReference>
<reference evidence="4" key="1">
    <citation type="submission" date="2022-08" db="UniProtKB">
        <authorList>
            <consortium name="EnsemblMetazoa"/>
        </authorList>
    </citation>
    <scope>IDENTIFICATION</scope>
    <source>
        <strain evidence="4">05x7-T-G4-1.051#20</strain>
    </source>
</reference>
<dbReference type="PROSITE" id="PS50041">
    <property type="entry name" value="C_TYPE_LECTIN_2"/>
    <property type="match status" value="1"/>
</dbReference>